<evidence type="ECO:0000313" key="1">
    <source>
        <dbReference type="Ensembl" id="ENSPMGP00000027042.1"/>
    </source>
</evidence>
<keyword evidence="2" id="KW-1185">Reference proteome</keyword>
<reference evidence="1" key="2">
    <citation type="submission" date="2025-09" db="UniProtKB">
        <authorList>
            <consortium name="Ensembl"/>
        </authorList>
    </citation>
    <scope>IDENTIFICATION</scope>
</reference>
<name>A0A3B4BBB7_9GOBI</name>
<proteinExistence type="predicted"/>
<organism evidence="1 2">
    <name type="scientific">Periophthalmus magnuspinnatus</name>
    <dbReference type="NCBI Taxonomy" id="409849"/>
    <lineage>
        <taxon>Eukaryota</taxon>
        <taxon>Metazoa</taxon>
        <taxon>Chordata</taxon>
        <taxon>Craniata</taxon>
        <taxon>Vertebrata</taxon>
        <taxon>Euteleostomi</taxon>
        <taxon>Actinopterygii</taxon>
        <taxon>Neopterygii</taxon>
        <taxon>Teleostei</taxon>
        <taxon>Neoteleostei</taxon>
        <taxon>Acanthomorphata</taxon>
        <taxon>Gobiaria</taxon>
        <taxon>Gobiiformes</taxon>
        <taxon>Gobioidei</taxon>
        <taxon>Gobiidae</taxon>
        <taxon>Oxudercinae</taxon>
        <taxon>Periophthalmus</taxon>
    </lineage>
</organism>
<evidence type="ECO:0000313" key="2">
    <source>
        <dbReference type="Proteomes" id="UP000261520"/>
    </source>
</evidence>
<reference evidence="1" key="1">
    <citation type="submission" date="2025-08" db="UniProtKB">
        <authorList>
            <consortium name="Ensembl"/>
        </authorList>
    </citation>
    <scope>IDENTIFICATION</scope>
</reference>
<dbReference type="Ensembl" id="ENSPMGT00000028810.1">
    <property type="protein sequence ID" value="ENSPMGP00000027042.1"/>
    <property type="gene ID" value="ENSPMGG00000021831.1"/>
</dbReference>
<dbReference type="AlphaFoldDB" id="A0A3B4BBB7"/>
<evidence type="ECO:0008006" key="3">
    <source>
        <dbReference type="Google" id="ProtNLM"/>
    </source>
</evidence>
<accession>A0A3B4BBB7</accession>
<protein>
    <recommendedName>
        <fullName evidence="3">Endonuclease/exonuclease/phosphatase domain-containing protein</fullName>
    </recommendedName>
</protein>
<dbReference type="InterPro" id="IPR036691">
    <property type="entry name" value="Endo/exonu/phosph_ase_sf"/>
</dbReference>
<sequence length="103" mass="11535">MGKTCDVSDFFTVLLGQLVDMVCGNVILAGDFNYVLCPKLDRFPPQSALTGSSKGLLQILGELDLVDIWRHHNPLLNHFTFHSNPHLNYKEFLLLLYKGDSTG</sequence>
<dbReference type="Proteomes" id="UP000261520">
    <property type="component" value="Unplaced"/>
</dbReference>
<dbReference type="SUPFAM" id="SSF56219">
    <property type="entry name" value="DNase I-like"/>
    <property type="match status" value="1"/>
</dbReference>
<dbReference type="Gene3D" id="3.60.10.10">
    <property type="entry name" value="Endonuclease/exonuclease/phosphatase"/>
    <property type="match status" value="1"/>
</dbReference>